<dbReference type="AlphaFoldDB" id="A0A915N6L1"/>
<dbReference type="WBParaSite" id="scaffold8754_cov183.g13342">
    <property type="protein sequence ID" value="scaffold8754_cov183.g13342"/>
    <property type="gene ID" value="scaffold8754_cov183.g13342"/>
</dbReference>
<keyword evidence="3" id="KW-0862">Zinc</keyword>
<evidence type="ECO:0000259" key="4">
    <source>
        <dbReference type="Pfam" id="PF04500"/>
    </source>
</evidence>
<accession>A0A915N6L1</accession>
<proteinExistence type="predicted"/>
<evidence type="ECO:0000256" key="2">
    <source>
        <dbReference type="ARBA" id="ARBA00022771"/>
    </source>
</evidence>
<reference evidence="6" key="1">
    <citation type="submission" date="2022-11" db="UniProtKB">
        <authorList>
            <consortium name="WormBaseParasite"/>
        </authorList>
    </citation>
    <scope>IDENTIFICATION</scope>
</reference>
<protein>
    <submittedName>
        <fullName evidence="6">FLYWCH-type domain-containing protein</fullName>
    </submittedName>
</protein>
<keyword evidence="5" id="KW-1185">Reference proteome</keyword>
<keyword evidence="2" id="KW-0863">Zinc-finger</keyword>
<dbReference type="Pfam" id="PF04500">
    <property type="entry name" value="FLYWCH"/>
    <property type="match status" value="1"/>
</dbReference>
<evidence type="ECO:0000313" key="5">
    <source>
        <dbReference type="Proteomes" id="UP000887561"/>
    </source>
</evidence>
<feature type="domain" description="FLYWCH-type" evidence="4">
    <location>
        <begin position="6"/>
        <end position="65"/>
    </location>
</feature>
<dbReference type="Proteomes" id="UP000887561">
    <property type="component" value="Unplaced"/>
</dbReference>
<dbReference type="GO" id="GO:0008270">
    <property type="term" value="F:zinc ion binding"/>
    <property type="evidence" value="ECO:0007669"/>
    <property type="project" value="UniProtKB-KW"/>
</dbReference>
<name>A0A915N6L1_MELJA</name>
<dbReference type="InterPro" id="IPR007588">
    <property type="entry name" value="Znf_FLYWCH"/>
</dbReference>
<evidence type="ECO:0000256" key="3">
    <source>
        <dbReference type="ARBA" id="ARBA00022833"/>
    </source>
</evidence>
<organism evidence="5 6">
    <name type="scientific">Meloidogyne javanica</name>
    <name type="common">Root-knot nematode worm</name>
    <dbReference type="NCBI Taxonomy" id="6303"/>
    <lineage>
        <taxon>Eukaryota</taxon>
        <taxon>Metazoa</taxon>
        <taxon>Ecdysozoa</taxon>
        <taxon>Nematoda</taxon>
        <taxon>Chromadorea</taxon>
        <taxon>Rhabditida</taxon>
        <taxon>Tylenchina</taxon>
        <taxon>Tylenchomorpha</taxon>
        <taxon>Tylenchoidea</taxon>
        <taxon>Meloidogynidae</taxon>
        <taxon>Meloidogyninae</taxon>
        <taxon>Meloidogyne</taxon>
        <taxon>Meloidogyne incognita group</taxon>
    </lineage>
</organism>
<sequence>MADILTERGKPKFVHDGYLFVFHKMNKDEDIKFWRCEAFNKKDVKCKARLHSDLNNSVLRELNHHVCSVNPANVQKQVVVTGIKRRAIETMEPPATIRANAMENIPTPVLAQLPTKKATNLLVQRARRQNAVFPAVPQNINELEIPDRYQNYQRTDVLYGLLTNKTKSTYARFFRLVKEIWPQFNPRVFSTDYEAAIIGAIQEVFPRSDLAGSFLPICDISLGIIALETYLPAELQPVLDWFITNYTGRLRMDGMRNQPSCSHPNIWRFIDTLRKEQKLIDADYAMCQQGMEPPPKRRKYRDADRRIHALVQTYQAANPNFDHNYQFPVAYPIHPIIDFLRGVSHNYNMDP</sequence>
<evidence type="ECO:0000256" key="1">
    <source>
        <dbReference type="ARBA" id="ARBA00022723"/>
    </source>
</evidence>
<dbReference type="Gene3D" id="2.20.25.240">
    <property type="match status" value="1"/>
</dbReference>
<keyword evidence="1" id="KW-0479">Metal-binding</keyword>
<evidence type="ECO:0000313" key="6">
    <source>
        <dbReference type="WBParaSite" id="scaffold8754_cov183.g13342"/>
    </source>
</evidence>